<dbReference type="GeneID" id="9619395"/>
<feature type="compositionally biased region" description="Pro residues" evidence="2">
    <location>
        <begin position="449"/>
        <end position="459"/>
    </location>
</feature>
<feature type="compositionally biased region" description="Low complexity" evidence="2">
    <location>
        <begin position="413"/>
        <end position="429"/>
    </location>
</feature>
<evidence type="ECO:0008006" key="6">
    <source>
        <dbReference type="Google" id="ProtNLM"/>
    </source>
</evidence>
<dbReference type="Proteomes" id="UP000001058">
    <property type="component" value="Unassembled WGS sequence"/>
</dbReference>
<feature type="compositionally biased region" description="Low complexity" evidence="2">
    <location>
        <begin position="649"/>
        <end position="660"/>
    </location>
</feature>
<evidence type="ECO:0000256" key="3">
    <source>
        <dbReference type="SAM" id="SignalP"/>
    </source>
</evidence>
<dbReference type="RefSeq" id="XP_002956428.1">
    <property type="nucleotide sequence ID" value="XM_002956382.1"/>
</dbReference>
<feature type="region of interest" description="Disordered" evidence="2">
    <location>
        <begin position="372"/>
        <end position="436"/>
    </location>
</feature>
<evidence type="ECO:0000313" key="4">
    <source>
        <dbReference type="EMBL" id="EFJ42572.1"/>
    </source>
</evidence>
<evidence type="ECO:0000256" key="2">
    <source>
        <dbReference type="SAM" id="MobiDB-lite"/>
    </source>
</evidence>
<feature type="region of interest" description="Disordered" evidence="2">
    <location>
        <begin position="27"/>
        <end position="47"/>
    </location>
</feature>
<feature type="region of interest" description="Disordered" evidence="2">
    <location>
        <begin position="554"/>
        <end position="579"/>
    </location>
</feature>
<keyword evidence="1" id="KW-0175">Coiled coil</keyword>
<dbReference type="OrthoDB" id="544410at2759"/>
<feature type="signal peptide" evidence="3">
    <location>
        <begin position="1"/>
        <end position="17"/>
    </location>
</feature>
<dbReference type="InParanoid" id="D8UCL2"/>
<accession>D8UCL2</accession>
<feature type="compositionally biased region" description="Polar residues" evidence="2">
    <location>
        <begin position="554"/>
        <end position="565"/>
    </location>
</feature>
<dbReference type="KEGG" id="vcn:VOLCADRAFT_119385"/>
<evidence type="ECO:0000256" key="1">
    <source>
        <dbReference type="SAM" id="Coils"/>
    </source>
</evidence>
<keyword evidence="3" id="KW-0732">Signal</keyword>
<feature type="coiled-coil region" evidence="1">
    <location>
        <begin position="229"/>
        <end position="348"/>
    </location>
</feature>
<feature type="compositionally biased region" description="Polar residues" evidence="2">
    <location>
        <begin position="819"/>
        <end position="829"/>
    </location>
</feature>
<dbReference type="EMBL" id="GL378381">
    <property type="protein sequence ID" value="EFJ42572.1"/>
    <property type="molecule type" value="Genomic_DNA"/>
</dbReference>
<keyword evidence="5" id="KW-1185">Reference proteome</keyword>
<reference evidence="4 5" key="1">
    <citation type="journal article" date="2010" name="Science">
        <title>Genomic analysis of organismal complexity in the multicellular green alga Volvox carteri.</title>
        <authorList>
            <person name="Prochnik S.E."/>
            <person name="Umen J."/>
            <person name="Nedelcu A.M."/>
            <person name="Hallmann A."/>
            <person name="Miller S.M."/>
            <person name="Nishii I."/>
            <person name="Ferris P."/>
            <person name="Kuo A."/>
            <person name="Mitros T."/>
            <person name="Fritz-Laylin L.K."/>
            <person name="Hellsten U."/>
            <person name="Chapman J."/>
            <person name="Simakov O."/>
            <person name="Rensing S.A."/>
            <person name="Terry A."/>
            <person name="Pangilinan J."/>
            <person name="Kapitonov V."/>
            <person name="Jurka J."/>
            <person name="Salamov A."/>
            <person name="Shapiro H."/>
            <person name="Schmutz J."/>
            <person name="Grimwood J."/>
            <person name="Lindquist E."/>
            <person name="Lucas S."/>
            <person name="Grigoriev I.V."/>
            <person name="Schmitt R."/>
            <person name="Kirk D."/>
            <person name="Rokhsar D.S."/>
        </authorList>
    </citation>
    <scope>NUCLEOTIDE SEQUENCE [LARGE SCALE GENOMIC DNA]</scope>
    <source>
        <strain evidence="5">f. Nagariensis / Eve</strain>
    </source>
</reference>
<evidence type="ECO:0000313" key="5">
    <source>
        <dbReference type="Proteomes" id="UP000001058"/>
    </source>
</evidence>
<feature type="compositionally biased region" description="Pro residues" evidence="2">
    <location>
        <begin position="400"/>
        <end position="409"/>
    </location>
</feature>
<feature type="region of interest" description="Disordered" evidence="2">
    <location>
        <begin position="610"/>
        <end position="706"/>
    </location>
</feature>
<feature type="chain" id="PRO_5003124367" description="START domain-containing protein" evidence="3">
    <location>
        <begin position="18"/>
        <end position="1333"/>
    </location>
</feature>
<proteinExistence type="predicted"/>
<feature type="compositionally biased region" description="Low complexity" evidence="2">
    <location>
        <begin position="672"/>
        <end position="683"/>
    </location>
</feature>
<feature type="region of interest" description="Disordered" evidence="2">
    <location>
        <begin position="1025"/>
        <end position="1062"/>
    </location>
</feature>
<organism evidence="5">
    <name type="scientific">Volvox carteri f. nagariensis</name>
    <dbReference type="NCBI Taxonomy" id="3068"/>
    <lineage>
        <taxon>Eukaryota</taxon>
        <taxon>Viridiplantae</taxon>
        <taxon>Chlorophyta</taxon>
        <taxon>core chlorophytes</taxon>
        <taxon>Chlorophyceae</taxon>
        <taxon>CS clade</taxon>
        <taxon>Chlamydomonadales</taxon>
        <taxon>Volvocaceae</taxon>
        <taxon>Volvox</taxon>
    </lineage>
</organism>
<feature type="region of interest" description="Disordered" evidence="2">
    <location>
        <begin position="443"/>
        <end position="462"/>
    </location>
</feature>
<feature type="compositionally biased region" description="Low complexity" evidence="2">
    <location>
        <begin position="840"/>
        <end position="849"/>
    </location>
</feature>
<sequence>MQALLPLHLVTVGVGIAWVVRLAVNSTPKPKGASEPREAPADVSGDADLERSATQWLARTGVERSVSLSPRIAEHNATRTSSYAELELLSEGDFVYLRSGASVLTALVPTVRQLTLQPLQLLKGKPDAVPTAPLEAISVWLVRRRKQEVVFELLGPRNRRHILEADLRAPHGVALSSGTPGKSGLWHITAQGLASVRWPSHVLPLRVVTVQLFDSRTMKSIKDGLGHKLVDIGAKLRQEELERLQAEKERARMETELKRVRNDAASQLDAAVSARQSAEREVAALKSQRADDGVRTKMALARASLAESAAEQAEATVRRQQQQIQGMLAGHAEELRTLQHELQIARDANGSLNRAMREQVIQAQLGVRGLAFPRPEQCGSSAGGAPTPQHLGGGGAAAPAPAPPPPPPALQQVGGDTAGAAADVAGSRGSNEEVSLSSIVGTVKTQPQQPQPPGPPVAEEPPLWRSLLDLTGDLSVTALKESLAMSRRNTKDDGPSPALATLAWSAVQRRQSRPQPQLTDEELLQGALLPTPGNGVSCVAGTLQTCGVVPSVPTRRNSSVGSTAGETKPAAAGHWGSGGGCDGVGSRDMGAADEDGFISAAVRMSPQLKLAVGGGGSGSSTATPLRGQQPQVPGAAAGGVGFPSAAQTDAAGAGPDAVAPRGTPGDLKDDGATVAGSAAAEAAHTPPQGTAPANGSAGAGTAGAAPGHSPALLEYGMEATLTLDSLRRRMRQLDAERERLELLRVSLVESLPWRAGSGATPGGERGGSDGGAIGLGIGGANRMLFFSERPSGGGGGAAALIGREGQKIDGQRQAFGQLESGNQRTQADLQGQPAGHSPQRRSGGQLGSRSGAAVLLEQVEGVQACLKQQHQSTLERLRESPWRGQKEAQMHQAHNPAAPHVQCAGSGPDCFSREACAAGNVVVVGQQQQRAKFDGSTVGRSLVQPARLSSAGLGAAAYAISSPSRPPAIPILPTALSPASRNYCLPEQLRHGSGIGAEAPPQALSTHAADTGLLEGGAQAGSGSCSSLEGAAAANGPDGEDSLSSSCCSSDGHSRISMTSRRVDTSDVGCMRATVSAEELFTTMEHDQAKSGINAASVGLHGQSALDAPVSGPWNGPNANGGDTRGAVVLTEMSSLAVSASAPNVPELQAEGYNPPNRDMLYGLYDSIDGLCNLGSTRAMPTARGAAGLMTARRVGVSQLPSAAGDVPLQQAPPVASPPQEAVACSPRRLIGTQGQQGATATAAAARTPPEAAARVATPKSCASTTGAGDMSADDDGLVLCDEQVPSPPPAMLLGPLDQLRSAGAVTTGGVDGGISRMGGRLLSALEEEDDDE</sequence>
<feature type="region of interest" description="Disordered" evidence="2">
    <location>
        <begin position="819"/>
        <end position="849"/>
    </location>
</feature>
<name>D8UCL2_VOLCA</name>
<feature type="compositionally biased region" description="Low complexity" evidence="2">
    <location>
        <begin position="1042"/>
        <end position="1057"/>
    </location>
</feature>
<protein>
    <recommendedName>
        <fullName evidence="6">START domain-containing protein</fullName>
    </recommendedName>
</protein>
<gene>
    <name evidence="4" type="ORF">VOLCADRAFT_119385</name>
</gene>